<evidence type="ECO:0000259" key="2">
    <source>
        <dbReference type="SMART" id="SM00355"/>
    </source>
</evidence>
<feature type="region of interest" description="Disordered" evidence="1">
    <location>
        <begin position="110"/>
        <end position="136"/>
    </location>
</feature>
<evidence type="ECO:0000313" key="3">
    <source>
        <dbReference type="EMBL" id="KAL1840412.1"/>
    </source>
</evidence>
<sequence length="403" mass="44793">MWRRATRRTVADHFVKSTGTESVPSTSDQVNSFSSPVFQSPQPQFFSPPELFLPPEFFLPPVFYLPEAFSPPGPNQYATLTIHTCQWCGIRFASTQSLVEHFILYPAHQSPPSMRPSKRSAPPPQHCTPSRGRPSPGETVRCAKCNLHFPDTQSLAEHFEKSPAHPYTVSAPPNSWTTPRFQDYPEAESPDVKPHCTLCGITFADAQGLATHFANSPVHPYTVSAPENSWTGPQFKEYPVQEESLHLCVPTGFKSKARAEKNQGSAPAVGPVVCKCGKTLKTEDARKQHVKDSKKHRGVRDQGEEQCVKAAKKQTGTEGEGARPLEDRDKRDVKLGRKKVDRVPRVNVSKKQMGSGGEEQWPVYKKEEMEPPTDPKVFAGVGDIPVSAEEVEEITRMLGHLFE</sequence>
<feature type="domain" description="C2H2-type" evidence="2">
    <location>
        <begin position="272"/>
        <end position="296"/>
    </location>
</feature>
<feature type="domain" description="C2H2-type" evidence="2">
    <location>
        <begin position="194"/>
        <end position="219"/>
    </location>
</feature>
<organism evidence="3 4">
    <name type="scientific">Humicola insolens</name>
    <name type="common">Soft-rot fungus</name>
    <dbReference type="NCBI Taxonomy" id="85995"/>
    <lineage>
        <taxon>Eukaryota</taxon>
        <taxon>Fungi</taxon>
        <taxon>Dikarya</taxon>
        <taxon>Ascomycota</taxon>
        <taxon>Pezizomycotina</taxon>
        <taxon>Sordariomycetes</taxon>
        <taxon>Sordariomycetidae</taxon>
        <taxon>Sordariales</taxon>
        <taxon>Chaetomiaceae</taxon>
        <taxon>Mycothermus</taxon>
    </lineage>
</organism>
<feature type="domain" description="C2H2-type" evidence="2">
    <location>
        <begin position="83"/>
        <end position="108"/>
    </location>
</feature>
<dbReference type="SMART" id="SM00355">
    <property type="entry name" value="ZnF_C2H2"/>
    <property type="match status" value="4"/>
</dbReference>
<gene>
    <name evidence="3" type="ORF">VTJ49DRAFT_486</name>
</gene>
<reference evidence="3 4" key="1">
    <citation type="journal article" date="2024" name="Commun. Biol.">
        <title>Comparative genomic analysis of thermophilic fungi reveals convergent evolutionary adaptations and gene losses.</title>
        <authorList>
            <person name="Steindorff A.S."/>
            <person name="Aguilar-Pontes M.V."/>
            <person name="Robinson A.J."/>
            <person name="Andreopoulos B."/>
            <person name="LaButti K."/>
            <person name="Kuo A."/>
            <person name="Mondo S."/>
            <person name="Riley R."/>
            <person name="Otillar R."/>
            <person name="Haridas S."/>
            <person name="Lipzen A."/>
            <person name="Grimwood J."/>
            <person name="Schmutz J."/>
            <person name="Clum A."/>
            <person name="Reid I.D."/>
            <person name="Moisan M.C."/>
            <person name="Butler G."/>
            <person name="Nguyen T.T.M."/>
            <person name="Dewar K."/>
            <person name="Conant G."/>
            <person name="Drula E."/>
            <person name="Henrissat B."/>
            <person name="Hansel C."/>
            <person name="Singer S."/>
            <person name="Hutchinson M.I."/>
            <person name="de Vries R.P."/>
            <person name="Natvig D.O."/>
            <person name="Powell A.J."/>
            <person name="Tsang A."/>
            <person name="Grigoriev I.V."/>
        </authorList>
    </citation>
    <scope>NUCLEOTIDE SEQUENCE [LARGE SCALE GENOMIC DNA]</scope>
    <source>
        <strain evidence="3 4">CBS 620.91</strain>
    </source>
</reference>
<name>A0ABR3VFD5_HUMIN</name>
<dbReference type="EMBL" id="JAZGSY010000114">
    <property type="protein sequence ID" value="KAL1840412.1"/>
    <property type="molecule type" value="Genomic_DNA"/>
</dbReference>
<proteinExistence type="predicted"/>
<keyword evidence="4" id="KW-1185">Reference proteome</keyword>
<comment type="caution">
    <text evidence="3">The sequence shown here is derived from an EMBL/GenBank/DDBJ whole genome shotgun (WGS) entry which is preliminary data.</text>
</comment>
<dbReference type="Proteomes" id="UP001583172">
    <property type="component" value="Unassembled WGS sequence"/>
</dbReference>
<accession>A0ABR3VFD5</accession>
<feature type="region of interest" description="Disordered" evidence="1">
    <location>
        <begin position="285"/>
        <end position="363"/>
    </location>
</feature>
<dbReference type="InterPro" id="IPR013087">
    <property type="entry name" value="Znf_C2H2_type"/>
</dbReference>
<protein>
    <recommendedName>
        <fullName evidence="2">C2H2-type domain-containing protein</fullName>
    </recommendedName>
</protein>
<feature type="compositionally biased region" description="Basic and acidic residues" evidence="1">
    <location>
        <begin position="320"/>
        <end position="335"/>
    </location>
</feature>
<feature type="domain" description="C2H2-type" evidence="2">
    <location>
        <begin position="140"/>
        <end position="165"/>
    </location>
</feature>
<evidence type="ECO:0000313" key="4">
    <source>
        <dbReference type="Proteomes" id="UP001583172"/>
    </source>
</evidence>
<evidence type="ECO:0000256" key="1">
    <source>
        <dbReference type="SAM" id="MobiDB-lite"/>
    </source>
</evidence>